<organism evidence="3 4">
    <name type="scientific">Achaetomium macrosporum</name>
    <dbReference type="NCBI Taxonomy" id="79813"/>
    <lineage>
        <taxon>Eukaryota</taxon>
        <taxon>Fungi</taxon>
        <taxon>Dikarya</taxon>
        <taxon>Ascomycota</taxon>
        <taxon>Pezizomycotina</taxon>
        <taxon>Sordariomycetes</taxon>
        <taxon>Sordariomycetidae</taxon>
        <taxon>Sordariales</taxon>
        <taxon>Chaetomiaceae</taxon>
        <taxon>Achaetomium</taxon>
    </lineage>
</organism>
<reference evidence="3" key="2">
    <citation type="submission" date="2023-05" db="EMBL/GenBank/DDBJ databases">
        <authorList>
            <consortium name="Lawrence Berkeley National Laboratory"/>
            <person name="Steindorff A."/>
            <person name="Hensen N."/>
            <person name="Bonometti L."/>
            <person name="Westerberg I."/>
            <person name="Brannstrom I.O."/>
            <person name="Guillou S."/>
            <person name="Cros-Aarteil S."/>
            <person name="Calhoun S."/>
            <person name="Haridas S."/>
            <person name="Kuo A."/>
            <person name="Mondo S."/>
            <person name="Pangilinan J."/>
            <person name="Riley R."/>
            <person name="Labutti K."/>
            <person name="Andreopoulos B."/>
            <person name="Lipzen A."/>
            <person name="Chen C."/>
            <person name="Yanf M."/>
            <person name="Daum C."/>
            <person name="Ng V."/>
            <person name="Clum A."/>
            <person name="Ohm R."/>
            <person name="Martin F."/>
            <person name="Silar P."/>
            <person name="Natvig D."/>
            <person name="Lalanne C."/>
            <person name="Gautier V."/>
            <person name="Ament-Velasquez S.L."/>
            <person name="Kruys A."/>
            <person name="Hutchinson M.I."/>
            <person name="Powell A.J."/>
            <person name="Barry K."/>
            <person name="Miller A.N."/>
            <person name="Grigoriev I.V."/>
            <person name="Debuchy R."/>
            <person name="Gladieux P."/>
            <person name="Thoren M.H."/>
            <person name="Johannesson H."/>
        </authorList>
    </citation>
    <scope>NUCLEOTIDE SEQUENCE</scope>
    <source>
        <strain evidence="3">CBS 532.94</strain>
    </source>
</reference>
<accession>A0AAN7HBU0</accession>
<evidence type="ECO:0000313" key="3">
    <source>
        <dbReference type="EMBL" id="KAK4235234.1"/>
    </source>
</evidence>
<keyword evidence="1" id="KW-1133">Transmembrane helix</keyword>
<keyword evidence="1" id="KW-0472">Membrane</keyword>
<keyword evidence="2" id="KW-0732">Signal</keyword>
<keyword evidence="1" id="KW-0812">Transmembrane</keyword>
<comment type="caution">
    <text evidence="3">The sequence shown here is derived from an EMBL/GenBank/DDBJ whole genome shotgun (WGS) entry which is preliminary data.</text>
</comment>
<feature type="chain" id="PRO_5042851495" evidence="2">
    <location>
        <begin position="20"/>
        <end position="310"/>
    </location>
</feature>
<evidence type="ECO:0000256" key="2">
    <source>
        <dbReference type="SAM" id="SignalP"/>
    </source>
</evidence>
<dbReference type="AlphaFoldDB" id="A0AAN7HBU0"/>
<dbReference type="EMBL" id="MU860285">
    <property type="protein sequence ID" value="KAK4235234.1"/>
    <property type="molecule type" value="Genomic_DNA"/>
</dbReference>
<dbReference type="Proteomes" id="UP001303760">
    <property type="component" value="Unassembled WGS sequence"/>
</dbReference>
<evidence type="ECO:0000313" key="4">
    <source>
        <dbReference type="Proteomes" id="UP001303760"/>
    </source>
</evidence>
<reference evidence="3" key="1">
    <citation type="journal article" date="2023" name="Mol. Phylogenet. Evol.">
        <title>Genome-scale phylogeny and comparative genomics of the fungal order Sordariales.</title>
        <authorList>
            <person name="Hensen N."/>
            <person name="Bonometti L."/>
            <person name="Westerberg I."/>
            <person name="Brannstrom I.O."/>
            <person name="Guillou S."/>
            <person name="Cros-Aarteil S."/>
            <person name="Calhoun S."/>
            <person name="Haridas S."/>
            <person name="Kuo A."/>
            <person name="Mondo S."/>
            <person name="Pangilinan J."/>
            <person name="Riley R."/>
            <person name="LaButti K."/>
            <person name="Andreopoulos B."/>
            <person name="Lipzen A."/>
            <person name="Chen C."/>
            <person name="Yan M."/>
            <person name="Daum C."/>
            <person name="Ng V."/>
            <person name="Clum A."/>
            <person name="Steindorff A."/>
            <person name="Ohm R.A."/>
            <person name="Martin F."/>
            <person name="Silar P."/>
            <person name="Natvig D.O."/>
            <person name="Lalanne C."/>
            <person name="Gautier V."/>
            <person name="Ament-Velasquez S.L."/>
            <person name="Kruys A."/>
            <person name="Hutchinson M.I."/>
            <person name="Powell A.J."/>
            <person name="Barry K."/>
            <person name="Miller A.N."/>
            <person name="Grigoriev I.V."/>
            <person name="Debuchy R."/>
            <person name="Gladieux P."/>
            <person name="Hiltunen Thoren M."/>
            <person name="Johannesson H."/>
        </authorList>
    </citation>
    <scope>NUCLEOTIDE SEQUENCE</scope>
    <source>
        <strain evidence="3">CBS 532.94</strain>
    </source>
</reference>
<protein>
    <submittedName>
        <fullName evidence="3">Uncharacterized protein</fullName>
    </submittedName>
</protein>
<feature type="signal peptide" evidence="2">
    <location>
        <begin position="1"/>
        <end position="19"/>
    </location>
</feature>
<proteinExistence type="predicted"/>
<evidence type="ECO:0000256" key="1">
    <source>
        <dbReference type="SAM" id="Phobius"/>
    </source>
</evidence>
<gene>
    <name evidence="3" type="ORF">C8A03DRAFT_36917</name>
</gene>
<keyword evidence="4" id="KW-1185">Reference proteome</keyword>
<sequence length="310" mass="33669">MDTPAAKLLTLTTLHSVLAAVLLLAVTLIGGAPNNHNQHLSTPPQDPDDDDGGGGLLATLLLAYTHAWCATLGFTWWYASQCAGVHDGRPRLWEAANGQPKELGPDGSRLLIIDKDMKPENIAIDDFGQPMLAKFDLSKDFRWASPRKFPRRRPSNTGADTLLGILFRDDNGATHGYYYELHFDQEDLLAFMATARRLKPALTQPARMETFLQLTEVNGSGYGTIALHPPGGDVPRRGFVHTRREGCGVREDDGGYLAPRAAASSFFPFSSSADRRVRLLQSSSSGAVGIILTIAVLDSVRLVTRGGSLF</sequence>
<name>A0AAN7HBU0_9PEZI</name>
<feature type="transmembrane region" description="Helical" evidence="1">
    <location>
        <begin position="55"/>
        <end position="79"/>
    </location>
</feature>